<gene>
    <name evidence="2" type="ORF">CR165_07930</name>
</gene>
<sequence length="289" mass="28412">MIDAKALLDRFLGAGLSGQQGQRPSGSPSGTSPWGAPPPAGNTSGGGLAGGLAQAAQQILGRGGASGGSGLGSSGLGGSGLGGSLGGLAGLTAAGGLLGTMLGKKSGKRGGGGGLLSHGGAAVLGALAHRAWQNWQAGQAPQAAPTVTARDVEAVEPRFLPGAAPAAGGEAFELSLIRAMIGAARSDGHIDAEERARIFEQVEKAGLDAEAKAFVFDTLDAPIGVSEVAAAARTPEQAAEIYLVSCLAMDPDEPAERAYLAALAHRLKLPEGLAEHLGRQAEAAIRPAG</sequence>
<dbReference type="AlphaFoldDB" id="A0A2U1V620"/>
<evidence type="ECO:0000313" key="3">
    <source>
        <dbReference type="Proteomes" id="UP000245048"/>
    </source>
</evidence>
<reference evidence="3" key="1">
    <citation type="submission" date="2017-10" db="EMBL/GenBank/DDBJ databases">
        <authorList>
            <person name="Toshchakov S.V."/>
            <person name="Goeva M.A."/>
        </authorList>
    </citation>
    <scope>NUCLEOTIDE SEQUENCE [LARGE SCALE GENOMIC DNA]</scope>
    <source>
        <strain evidence="3">JR1/69-1-13</strain>
    </source>
</reference>
<dbReference type="OrthoDB" id="5459344at2"/>
<dbReference type="Gene3D" id="1.10.3680.10">
    <property type="entry name" value="TerB-like"/>
    <property type="match status" value="1"/>
</dbReference>
<dbReference type="EMBL" id="PDOA01000004">
    <property type="protein sequence ID" value="PWC29368.1"/>
    <property type="molecule type" value="Genomic_DNA"/>
</dbReference>
<dbReference type="InterPro" id="IPR029024">
    <property type="entry name" value="TerB-like"/>
</dbReference>
<dbReference type="Proteomes" id="UP000245048">
    <property type="component" value="Unassembled WGS sequence"/>
</dbReference>
<evidence type="ECO:0000313" key="2">
    <source>
        <dbReference type="EMBL" id="PWC29368.1"/>
    </source>
</evidence>
<evidence type="ECO:0000256" key="1">
    <source>
        <dbReference type="SAM" id="MobiDB-lite"/>
    </source>
</evidence>
<name>A0A2U1V620_9PROT</name>
<dbReference type="InterPro" id="IPR007486">
    <property type="entry name" value="YebE"/>
</dbReference>
<keyword evidence="3" id="KW-1185">Reference proteome</keyword>
<dbReference type="CDD" id="cd07178">
    <property type="entry name" value="terB_like_YebE"/>
    <property type="match status" value="1"/>
</dbReference>
<organism evidence="2 3">
    <name type="scientific">Teichococcus aestuarii</name>
    <dbReference type="NCBI Taxonomy" id="568898"/>
    <lineage>
        <taxon>Bacteria</taxon>
        <taxon>Pseudomonadati</taxon>
        <taxon>Pseudomonadota</taxon>
        <taxon>Alphaproteobacteria</taxon>
        <taxon>Acetobacterales</taxon>
        <taxon>Roseomonadaceae</taxon>
        <taxon>Roseomonas</taxon>
    </lineage>
</organism>
<comment type="caution">
    <text evidence="2">The sequence shown here is derived from an EMBL/GenBank/DDBJ whole genome shotgun (WGS) entry which is preliminary data.</text>
</comment>
<protein>
    <submittedName>
        <fullName evidence="2">Protein YebE</fullName>
    </submittedName>
</protein>
<feature type="region of interest" description="Disordered" evidence="1">
    <location>
        <begin position="15"/>
        <end position="48"/>
    </location>
</feature>
<accession>A0A2U1V620</accession>
<proteinExistence type="predicted"/>
<feature type="compositionally biased region" description="Low complexity" evidence="1">
    <location>
        <begin position="17"/>
        <end position="34"/>
    </location>
</feature>
<dbReference type="SUPFAM" id="SSF158682">
    <property type="entry name" value="TerB-like"/>
    <property type="match status" value="1"/>
</dbReference>
<dbReference type="Pfam" id="PF04391">
    <property type="entry name" value="DUF533"/>
    <property type="match status" value="1"/>
</dbReference>